<feature type="transmembrane region" description="Helical" evidence="6">
    <location>
        <begin position="12"/>
        <end position="34"/>
    </location>
</feature>
<evidence type="ECO:0000256" key="4">
    <source>
        <dbReference type="ARBA" id="ARBA00022989"/>
    </source>
</evidence>
<feature type="transmembrane region" description="Helical" evidence="6">
    <location>
        <begin position="414"/>
        <end position="437"/>
    </location>
</feature>
<dbReference type="GO" id="GO:0005886">
    <property type="term" value="C:plasma membrane"/>
    <property type="evidence" value="ECO:0007669"/>
    <property type="project" value="UniProtKB-SubCell"/>
</dbReference>
<proteinExistence type="predicted"/>
<keyword evidence="3 6" id="KW-0812">Transmembrane</keyword>
<dbReference type="STRING" id="1218507.JF74_05510"/>
<evidence type="ECO:0000256" key="2">
    <source>
        <dbReference type="ARBA" id="ARBA00022475"/>
    </source>
</evidence>
<sequence>MKRTFLNILYNAVYQIFLVLVPLITVPYLSRILGPKTYGIYSNVNNIVQFLMIFCTLSVSYIGMRTISQIRAFGSEQDLTKAFWGLWYFQAIAGFVTIVIVIAVTSFFKIKYGQYLLLMVPYLISAQVDISWFFQGLADFGRVVLKNTAVKLVSVILILLWVKNPGDLWKYMLIMSVSTMLGSFVFWFDIHRYVGGPVKHFYQYRATVKAIITLLIPQIATQIYTSLDKPILGLFQNSTQVAFYDNSQRISNMVLGIVTSISLVIMPKMAGEGKKEQRIVLKKSLEATVMLGTLFAVIIMANTKEFVPFFFGHKFIPMTPLMFFFTLTIIMIPTGGVFANQFALANHRDRDYAIPVIVGAFLEVILSYFLDQLYGATGAMIAILITEFIVLLLRLWIVRDGYDFKYSFREIPKYFIIAVIVLALGLLLPQMFASAFLNMLCKSIIMFVLYIALMFLLKLDFNQDIILLLKKFFTRG</sequence>
<feature type="transmembrane region" description="Helical" evidence="6">
    <location>
        <begin position="321"/>
        <end position="340"/>
    </location>
</feature>
<dbReference type="PANTHER" id="PTHR30250:SF11">
    <property type="entry name" value="O-ANTIGEN TRANSPORTER-RELATED"/>
    <property type="match status" value="1"/>
</dbReference>
<evidence type="ECO:0000313" key="7">
    <source>
        <dbReference type="EMBL" id="KJY57028.1"/>
    </source>
</evidence>
<dbReference type="InterPro" id="IPR002797">
    <property type="entry name" value="Polysacc_synth"/>
</dbReference>
<evidence type="ECO:0000256" key="6">
    <source>
        <dbReference type="SAM" id="Phobius"/>
    </source>
</evidence>
<keyword evidence="5 6" id="KW-0472">Membrane</keyword>
<feature type="transmembrane region" description="Helical" evidence="6">
    <location>
        <begin position="168"/>
        <end position="188"/>
    </location>
</feature>
<keyword evidence="2" id="KW-1003">Cell membrane</keyword>
<name>A0A0F4LFE9_9LACO</name>
<evidence type="ECO:0000256" key="1">
    <source>
        <dbReference type="ARBA" id="ARBA00004651"/>
    </source>
</evidence>
<organism evidence="7 8">
    <name type="scientific">Lactobacillus melliventris</name>
    <dbReference type="NCBI Taxonomy" id="1218507"/>
    <lineage>
        <taxon>Bacteria</taxon>
        <taxon>Bacillati</taxon>
        <taxon>Bacillota</taxon>
        <taxon>Bacilli</taxon>
        <taxon>Lactobacillales</taxon>
        <taxon>Lactobacillaceae</taxon>
        <taxon>Lactobacillus</taxon>
    </lineage>
</organism>
<protein>
    <submittedName>
        <fullName evidence="7">Capsular polysaccharide synthesis protein</fullName>
    </submittedName>
</protein>
<gene>
    <name evidence="7" type="primary">epsU</name>
    <name evidence="7" type="ORF">JF74_05510</name>
</gene>
<feature type="transmembrane region" description="Helical" evidence="6">
    <location>
        <begin position="376"/>
        <end position="393"/>
    </location>
</feature>
<reference evidence="7 8" key="1">
    <citation type="submission" date="2015-01" db="EMBL/GenBank/DDBJ databases">
        <title>Comparative genomics of the lactic acid bacteria isolated from the honey bee gut.</title>
        <authorList>
            <person name="Ellegaard K.M."/>
            <person name="Tamarit D."/>
            <person name="Javelind E."/>
            <person name="Olofsson T."/>
            <person name="Andersson S.G."/>
            <person name="Vasquez A."/>
        </authorList>
    </citation>
    <scope>NUCLEOTIDE SEQUENCE [LARGE SCALE GENOMIC DNA]</scope>
    <source>
        <strain evidence="7 8">Hma8</strain>
    </source>
</reference>
<feature type="transmembrane region" description="Helical" evidence="6">
    <location>
        <begin position="352"/>
        <end position="370"/>
    </location>
</feature>
<dbReference type="AlphaFoldDB" id="A0A0F4LFE9"/>
<dbReference type="OrthoDB" id="9815702at2"/>
<feature type="transmembrane region" description="Helical" evidence="6">
    <location>
        <begin position="46"/>
        <end position="64"/>
    </location>
</feature>
<evidence type="ECO:0000256" key="3">
    <source>
        <dbReference type="ARBA" id="ARBA00022692"/>
    </source>
</evidence>
<dbReference type="Proteomes" id="UP000033531">
    <property type="component" value="Unassembled WGS sequence"/>
</dbReference>
<evidence type="ECO:0000256" key="5">
    <source>
        <dbReference type="ARBA" id="ARBA00023136"/>
    </source>
</evidence>
<feature type="transmembrane region" description="Helical" evidence="6">
    <location>
        <begin position="85"/>
        <end position="108"/>
    </location>
</feature>
<feature type="transmembrane region" description="Helical" evidence="6">
    <location>
        <begin position="285"/>
        <end position="301"/>
    </location>
</feature>
<comment type="caution">
    <text evidence="7">The sequence shown here is derived from an EMBL/GenBank/DDBJ whole genome shotgun (WGS) entry which is preliminary data.</text>
</comment>
<dbReference type="EMBL" id="JXLI01000009">
    <property type="protein sequence ID" value="KJY57028.1"/>
    <property type="molecule type" value="Genomic_DNA"/>
</dbReference>
<dbReference type="RefSeq" id="WP_046324519.1">
    <property type="nucleotide sequence ID" value="NZ_JBHTMT010000003.1"/>
</dbReference>
<dbReference type="InterPro" id="IPR050833">
    <property type="entry name" value="Poly_Biosynth_Transport"/>
</dbReference>
<keyword evidence="4 6" id="KW-1133">Transmembrane helix</keyword>
<accession>A0A0F4LFE9</accession>
<dbReference type="Pfam" id="PF01943">
    <property type="entry name" value="Polysacc_synt"/>
    <property type="match status" value="1"/>
</dbReference>
<feature type="transmembrane region" description="Helical" evidence="6">
    <location>
        <begin position="443"/>
        <end position="461"/>
    </location>
</feature>
<comment type="subcellular location">
    <subcellularLocation>
        <location evidence="1">Cell membrane</location>
        <topology evidence="1">Multi-pass membrane protein</topology>
    </subcellularLocation>
</comment>
<feature type="transmembrane region" description="Helical" evidence="6">
    <location>
        <begin position="114"/>
        <end position="134"/>
    </location>
</feature>
<dbReference type="HOGENOM" id="CLU_022017_0_0_9"/>
<dbReference type="PATRIC" id="fig|1218507.3.peg.718"/>
<feature type="transmembrane region" description="Helical" evidence="6">
    <location>
        <begin position="143"/>
        <end position="162"/>
    </location>
</feature>
<dbReference type="PANTHER" id="PTHR30250">
    <property type="entry name" value="PST FAMILY PREDICTED COLANIC ACID TRANSPORTER"/>
    <property type="match status" value="1"/>
</dbReference>
<evidence type="ECO:0000313" key="8">
    <source>
        <dbReference type="Proteomes" id="UP000033531"/>
    </source>
</evidence>